<comment type="similarity">
    <text evidence="1 7">Belongs to the mandelate racemase/muconate lactonizing enzyme family.</text>
</comment>
<dbReference type="STRING" id="1393122.SAMN05660895_2012"/>
<dbReference type="SUPFAM" id="SSF51604">
    <property type="entry name" value="Enolase C-terminal domain-like"/>
    <property type="match status" value="1"/>
</dbReference>
<evidence type="ECO:0000256" key="1">
    <source>
        <dbReference type="ARBA" id="ARBA00008031"/>
    </source>
</evidence>
<dbReference type="Gene3D" id="3.20.20.120">
    <property type="entry name" value="Enolase-like C-terminal domain"/>
    <property type="match status" value="1"/>
</dbReference>
<reference evidence="10" key="1">
    <citation type="submission" date="2016-10" db="EMBL/GenBank/DDBJ databases">
        <authorList>
            <person name="Varghese N."/>
            <person name="Submissions S."/>
        </authorList>
    </citation>
    <scope>NUCLEOTIDE SEQUENCE [LARGE SCALE GENOMIC DNA]</scope>
    <source>
        <strain evidence="10">DSM 14807</strain>
    </source>
</reference>
<gene>
    <name evidence="9" type="ORF">SAMN05660895_2012</name>
</gene>
<evidence type="ECO:0000256" key="7">
    <source>
        <dbReference type="RuleBase" id="RU366006"/>
    </source>
</evidence>
<evidence type="ECO:0000259" key="8">
    <source>
        <dbReference type="SMART" id="SM00922"/>
    </source>
</evidence>
<feature type="active site" description="Proton acceptor; specific for (S)-substrate epimerization" evidence="5">
    <location>
        <position position="267"/>
    </location>
</feature>
<name>A0A1I7NIK7_9BACT</name>
<dbReference type="Gene3D" id="3.30.390.10">
    <property type="entry name" value="Enolase-like, N-terminal domain"/>
    <property type="match status" value="1"/>
</dbReference>
<dbReference type="GO" id="GO:0000287">
    <property type="term" value="F:magnesium ion binding"/>
    <property type="evidence" value="ECO:0007669"/>
    <property type="project" value="UniProtKB-ARBA"/>
</dbReference>
<comment type="cofactor">
    <cofactor evidence="6 7">
        <name>Mg(2+)</name>
        <dbReference type="ChEBI" id="CHEBI:18420"/>
    </cofactor>
    <text evidence="6 7">Binds 1 Mg(2+) ion per subunit.</text>
</comment>
<keyword evidence="3 6" id="KW-0460">Magnesium</keyword>
<keyword evidence="2 6" id="KW-0479">Metal-binding</keyword>
<evidence type="ECO:0000313" key="10">
    <source>
        <dbReference type="Proteomes" id="UP000199537"/>
    </source>
</evidence>
<feature type="binding site" evidence="6">
    <location>
        <position position="242"/>
    </location>
    <ligand>
        <name>Mg(2+)</name>
        <dbReference type="ChEBI" id="CHEBI:18420"/>
    </ligand>
</feature>
<dbReference type="Proteomes" id="UP000199537">
    <property type="component" value="Unassembled WGS sequence"/>
</dbReference>
<dbReference type="InterPro" id="IPR034603">
    <property type="entry name" value="Dipeptide_epimerase"/>
</dbReference>
<dbReference type="AlphaFoldDB" id="A0A1I7NIK7"/>
<dbReference type="InterPro" id="IPR036849">
    <property type="entry name" value="Enolase-like_C_sf"/>
</dbReference>
<proteinExistence type="inferred from homology"/>
<feature type="binding site" evidence="6">
    <location>
        <position position="217"/>
    </location>
    <ligand>
        <name>Mg(2+)</name>
        <dbReference type="ChEBI" id="CHEBI:18420"/>
    </ligand>
</feature>
<dbReference type="SFLD" id="SFLDG00180">
    <property type="entry name" value="muconate_cycloisomerase"/>
    <property type="match status" value="1"/>
</dbReference>
<keyword evidence="10" id="KW-1185">Reference proteome</keyword>
<dbReference type="InterPro" id="IPR029017">
    <property type="entry name" value="Enolase-like_N"/>
</dbReference>
<dbReference type="GO" id="GO:0006518">
    <property type="term" value="P:peptide metabolic process"/>
    <property type="evidence" value="ECO:0007669"/>
    <property type="project" value="UniProtKB-ARBA"/>
</dbReference>
<evidence type="ECO:0000256" key="2">
    <source>
        <dbReference type="ARBA" id="ARBA00022723"/>
    </source>
</evidence>
<sequence length="358" mass="39669">MIIRDLQIRKENLGLKRPYTIAYKTVDHVENVVVTLTLQNGIVGWGAANPSKYVVGEDVDDTWNVLTHADQARELLIGSDIRRLGELLNRVHQAFRGHAGALAALDIALHDAFCQALGISLVEWLGQAHEKMLTSVTIGIKSVDETLAEAEEYLGLGFRCLKVKLGHSWEEDAARVAKLRERWKDLPIRVDANQGYDTDSLLKFYHEIQDYHVELIEQPLPAHAIDAYRRLPEELRHMIAIDESLITPADAYQLSLPPAAGDIFNIKLMKCGGISEALHIATIARQAGIRLMWGCNDESIISISAALHTALSCPHTQYLDLDGSFDLARDVVAGGFRLEDGYLMPVTDKPGLGLQPLS</sequence>
<dbReference type="Pfam" id="PF13378">
    <property type="entry name" value="MR_MLE_C"/>
    <property type="match status" value="1"/>
</dbReference>
<accession>A0A1I7NIK7</accession>
<evidence type="ECO:0000256" key="6">
    <source>
        <dbReference type="PIRSR" id="PIRSR634603-3"/>
    </source>
</evidence>
<dbReference type="InterPro" id="IPR018110">
    <property type="entry name" value="Mandel_Rmase/mucon_lact_enz_CS"/>
</dbReference>
<dbReference type="GO" id="GO:0009063">
    <property type="term" value="P:amino acid catabolic process"/>
    <property type="evidence" value="ECO:0007669"/>
    <property type="project" value="InterPro"/>
</dbReference>
<feature type="active site" description="Proton acceptor; specific for (R)-substrate epimerization" evidence="5">
    <location>
        <position position="164"/>
    </location>
</feature>
<evidence type="ECO:0000256" key="4">
    <source>
        <dbReference type="ARBA" id="ARBA00023235"/>
    </source>
</evidence>
<dbReference type="GO" id="GO:0016855">
    <property type="term" value="F:racemase and epimerase activity, acting on amino acids and derivatives"/>
    <property type="evidence" value="ECO:0007669"/>
    <property type="project" value="UniProtKB-UniRule"/>
</dbReference>
<dbReference type="SUPFAM" id="SSF54826">
    <property type="entry name" value="Enolase N-terminal domain-like"/>
    <property type="match status" value="1"/>
</dbReference>
<evidence type="ECO:0000256" key="5">
    <source>
        <dbReference type="PIRSR" id="PIRSR634603-1"/>
    </source>
</evidence>
<dbReference type="PANTHER" id="PTHR48073">
    <property type="entry name" value="O-SUCCINYLBENZOATE SYNTHASE-RELATED"/>
    <property type="match status" value="1"/>
</dbReference>
<protein>
    <recommendedName>
        <fullName evidence="7">Dipeptide epimerase</fullName>
        <ecNumber evidence="7">5.1.1.-</ecNumber>
    </recommendedName>
</protein>
<keyword evidence="4 7" id="KW-0413">Isomerase</keyword>
<dbReference type="RefSeq" id="WP_092460189.1">
    <property type="nucleotide sequence ID" value="NZ_FPCJ01000001.1"/>
</dbReference>
<dbReference type="InterPro" id="IPR029065">
    <property type="entry name" value="Enolase_C-like"/>
</dbReference>
<evidence type="ECO:0000256" key="3">
    <source>
        <dbReference type="ARBA" id="ARBA00022842"/>
    </source>
</evidence>
<dbReference type="OrthoDB" id="9775391at2"/>
<dbReference type="Pfam" id="PF02746">
    <property type="entry name" value="MR_MLE_N"/>
    <property type="match status" value="1"/>
</dbReference>
<dbReference type="InterPro" id="IPR013341">
    <property type="entry name" value="Mandelate_racemase_N_dom"/>
</dbReference>
<evidence type="ECO:0000313" key="9">
    <source>
        <dbReference type="EMBL" id="SFV34487.1"/>
    </source>
</evidence>
<dbReference type="PANTHER" id="PTHR48073:SF2">
    <property type="entry name" value="O-SUCCINYLBENZOATE SYNTHASE"/>
    <property type="match status" value="1"/>
</dbReference>
<dbReference type="SFLD" id="SFLDS00001">
    <property type="entry name" value="Enolase"/>
    <property type="match status" value="1"/>
</dbReference>
<feature type="binding site" evidence="6">
    <location>
        <position position="191"/>
    </location>
    <ligand>
        <name>Mg(2+)</name>
        <dbReference type="ChEBI" id="CHEBI:18420"/>
    </ligand>
</feature>
<dbReference type="CDD" id="cd03319">
    <property type="entry name" value="L-Ala-DL-Glu_epimerase"/>
    <property type="match status" value="1"/>
</dbReference>
<dbReference type="EMBL" id="FPCJ01000001">
    <property type="protein sequence ID" value="SFV34487.1"/>
    <property type="molecule type" value="Genomic_DNA"/>
</dbReference>
<dbReference type="FunFam" id="3.30.390.10:FF:000009">
    <property type="entry name" value="Hydrophobic dipeptide epimerase"/>
    <property type="match status" value="1"/>
</dbReference>
<feature type="domain" description="Mandelate racemase/muconate lactonizing enzyme C-terminal" evidence="8">
    <location>
        <begin position="143"/>
        <end position="238"/>
    </location>
</feature>
<dbReference type="EC" id="5.1.1.-" evidence="7"/>
<dbReference type="PROSITE" id="PS00909">
    <property type="entry name" value="MR_MLE_2"/>
    <property type="match status" value="1"/>
</dbReference>
<dbReference type="SMART" id="SM00922">
    <property type="entry name" value="MR_MLE"/>
    <property type="match status" value="1"/>
</dbReference>
<dbReference type="InterPro" id="IPR013342">
    <property type="entry name" value="Mandelate_racemase_C"/>
</dbReference>
<dbReference type="SFLD" id="SFLDF00009">
    <property type="entry name" value="o-succinylbenzoate_synthase"/>
    <property type="match status" value="1"/>
</dbReference>
<organism evidence="9 10">
    <name type="scientific">Thermoflavifilum thermophilum</name>
    <dbReference type="NCBI Taxonomy" id="1393122"/>
    <lineage>
        <taxon>Bacteria</taxon>
        <taxon>Pseudomonadati</taxon>
        <taxon>Bacteroidota</taxon>
        <taxon>Chitinophagia</taxon>
        <taxon>Chitinophagales</taxon>
        <taxon>Chitinophagaceae</taxon>
        <taxon>Thermoflavifilum</taxon>
    </lineage>
</organism>